<protein>
    <recommendedName>
        <fullName evidence="2">DUF7032 domain-containing protein</fullName>
    </recommendedName>
</protein>
<dbReference type="Gene3D" id="1.25.10.10">
    <property type="entry name" value="Leucine-rich Repeat Variant"/>
    <property type="match status" value="2"/>
</dbReference>
<dbReference type="InterPro" id="IPR000225">
    <property type="entry name" value="Armadillo"/>
</dbReference>
<dbReference type="Pfam" id="PF00514">
    <property type="entry name" value="Arm"/>
    <property type="match status" value="1"/>
</dbReference>
<feature type="domain" description="DUF7032" evidence="2">
    <location>
        <begin position="12"/>
        <end position="118"/>
    </location>
</feature>
<dbReference type="EMBL" id="BAABME010002463">
    <property type="protein sequence ID" value="GAA0154746.1"/>
    <property type="molecule type" value="Genomic_DNA"/>
</dbReference>
<dbReference type="InterPro" id="IPR011989">
    <property type="entry name" value="ARM-like"/>
</dbReference>
<keyword evidence="1" id="KW-0677">Repeat</keyword>
<dbReference type="PANTHER" id="PTHR46043">
    <property type="entry name" value="ARM REPEAT SUPERFAMILY PROTEIN"/>
    <property type="match status" value="1"/>
</dbReference>
<dbReference type="AlphaFoldDB" id="A0AAV3PVL8"/>
<organism evidence="3 4">
    <name type="scientific">Lithospermum erythrorhizon</name>
    <name type="common">Purple gromwell</name>
    <name type="synonym">Lithospermum officinale var. erythrorhizon</name>
    <dbReference type="NCBI Taxonomy" id="34254"/>
    <lineage>
        <taxon>Eukaryota</taxon>
        <taxon>Viridiplantae</taxon>
        <taxon>Streptophyta</taxon>
        <taxon>Embryophyta</taxon>
        <taxon>Tracheophyta</taxon>
        <taxon>Spermatophyta</taxon>
        <taxon>Magnoliopsida</taxon>
        <taxon>eudicotyledons</taxon>
        <taxon>Gunneridae</taxon>
        <taxon>Pentapetalae</taxon>
        <taxon>asterids</taxon>
        <taxon>lamiids</taxon>
        <taxon>Boraginales</taxon>
        <taxon>Boraginaceae</taxon>
        <taxon>Boraginoideae</taxon>
        <taxon>Lithospermeae</taxon>
        <taxon>Lithospermum</taxon>
    </lineage>
</organism>
<evidence type="ECO:0000313" key="3">
    <source>
        <dbReference type="EMBL" id="GAA0154746.1"/>
    </source>
</evidence>
<dbReference type="InterPro" id="IPR016024">
    <property type="entry name" value="ARM-type_fold"/>
</dbReference>
<accession>A0AAV3PVL8</accession>
<sequence>MHQLTGGTSTDRIVEQVRRLIATSVAVSSFSSRWQSLRGKLGVLESMLLEIPESPNPLLTNLLKNIEPTLERVWSLWCGCSDPSHPPGKLLMQSDLDMASGWLSKHNHDLDLLLRSGVLRHSNAIVLSQPSPHASKEVQALFVRDIFTRLQIGTPDFRKKALDSLLRLLTDNPKAALLVSTSQADIGCLLALLDSNVSSSTLEQAVSVVSILASACDQSKKCLFEQGALGPLLKIIETASMPIKEKAAMSVECITSDSDHAWAISAYTGLPILLQLCKSGSALAQSYSVGVIKNVSTVEDIRFALAEEGVVPVLLQLLVSGNASAQEKAANCISILSSSGECFRQLLLGEDGLQSLLHCLGESSSSVTLEHVLMAIYSLSASDSVSRVLSSSSTFILQIAELLKQGNVMLQHISASLLSKLSIGEVNKRAVCGCMGSLVKLMELAKPDSLQEVAANALVSLLTVRSNRKNLVKDEKSMMRLVHMLDPGSELVSKKFPVAVMAAIMAGGSQSCRKRLLAAGVNAHLQRLSEMEVSGAKKAMQKLSVNRIKNIFTMPWRE</sequence>
<reference evidence="3 4" key="1">
    <citation type="submission" date="2024-01" db="EMBL/GenBank/DDBJ databases">
        <title>The complete chloroplast genome sequence of Lithospermum erythrorhizon: insights into the phylogenetic relationship among Boraginaceae species and the maternal lineages of purple gromwells.</title>
        <authorList>
            <person name="Okada T."/>
            <person name="Watanabe K."/>
        </authorList>
    </citation>
    <scope>NUCLEOTIDE SEQUENCE [LARGE SCALE GENOMIC DNA]</scope>
</reference>
<dbReference type="SUPFAM" id="SSF48371">
    <property type="entry name" value="ARM repeat"/>
    <property type="match status" value="1"/>
</dbReference>
<dbReference type="PANTHER" id="PTHR46043:SF2">
    <property type="entry name" value="ARM REPEAT SUPERFAMILY PROTEIN"/>
    <property type="match status" value="1"/>
</dbReference>
<evidence type="ECO:0000256" key="1">
    <source>
        <dbReference type="ARBA" id="ARBA00022737"/>
    </source>
</evidence>
<dbReference type="Pfam" id="PF23005">
    <property type="entry name" value="DUF7032"/>
    <property type="match status" value="1"/>
</dbReference>
<gene>
    <name evidence="3" type="ORF">LIER_12640</name>
</gene>
<dbReference type="InterPro" id="IPR054296">
    <property type="entry name" value="DUF7032"/>
</dbReference>
<comment type="caution">
    <text evidence="3">The sequence shown here is derived from an EMBL/GenBank/DDBJ whole genome shotgun (WGS) entry which is preliminary data.</text>
</comment>
<dbReference type="Proteomes" id="UP001454036">
    <property type="component" value="Unassembled WGS sequence"/>
</dbReference>
<dbReference type="SMART" id="SM00185">
    <property type="entry name" value="ARM"/>
    <property type="match status" value="3"/>
</dbReference>
<evidence type="ECO:0000259" key="2">
    <source>
        <dbReference type="Pfam" id="PF23005"/>
    </source>
</evidence>
<keyword evidence="4" id="KW-1185">Reference proteome</keyword>
<evidence type="ECO:0000313" key="4">
    <source>
        <dbReference type="Proteomes" id="UP001454036"/>
    </source>
</evidence>
<name>A0AAV3PVL8_LITER</name>
<proteinExistence type="predicted"/>